<protein>
    <submittedName>
        <fullName evidence="1">Uncharacterized protein</fullName>
    </submittedName>
</protein>
<evidence type="ECO:0000313" key="2">
    <source>
        <dbReference type="Proteomes" id="UP000305948"/>
    </source>
</evidence>
<dbReference type="AlphaFoldDB" id="A0A5C3N6U6"/>
<reference evidence="1 2" key="1">
    <citation type="journal article" date="2019" name="Nat. Ecol. Evol.">
        <title>Megaphylogeny resolves global patterns of mushroom evolution.</title>
        <authorList>
            <person name="Varga T."/>
            <person name="Krizsan K."/>
            <person name="Foldi C."/>
            <person name="Dima B."/>
            <person name="Sanchez-Garcia M."/>
            <person name="Sanchez-Ramirez S."/>
            <person name="Szollosi G.J."/>
            <person name="Szarkandi J.G."/>
            <person name="Papp V."/>
            <person name="Albert L."/>
            <person name="Andreopoulos W."/>
            <person name="Angelini C."/>
            <person name="Antonin V."/>
            <person name="Barry K.W."/>
            <person name="Bougher N.L."/>
            <person name="Buchanan P."/>
            <person name="Buyck B."/>
            <person name="Bense V."/>
            <person name="Catcheside P."/>
            <person name="Chovatia M."/>
            <person name="Cooper J."/>
            <person name="Damon W."/>
            <person name="Desjardin D."/>
            <person name="Finy P."/>
            <person name="Geml J."/>
            <person name="Haridas S."/>
            <person name="Hughes K."/>
            <person name="Justo A."/>
            <person name="Karasinski D."/>
            <person name="Kautmanova I."/>
            <person name="Kiss B."/>
            <person name="Kocsube S."/>
            <person name="Kotiranta H."/>
            <person name="LaButti K.M."/>
            <person name="Lechner B.E."/>
            <person name="Liimatainen K."/>
            <person name="Lipzen A."/>
            <person name="Lukacs Z."/>
            <person name="Mihaltcheva S."/>
            <person name="Morgado L.N."/>
            <person name="Niskanen T."/>
            <person name="Noordeloos M.E."/>
            <person name="Ohm R.A."/>
            <person name="Ortiz-Santana B."/>
            <person name="Ovrebo C."/>
            <person name="Racz N."/>
            <person name="Riley R."/>
            <person name="Savchenko A."/>
            <person name="Shiryaev A."/>
            <person name="Soop K."/>
            <person name="Spirin V."/>
            <person name="Szebenyi C."/>
            <person name="Tomsovsky M."/>
            <person name="Tulloss R.E."/>
            <person name="Uehling J."/>
            <person name="Grigoriev I.V."/>
            <person name="Vagvolgyi C."/>
            <person name="Papp T."/>
            <person name="Martin F.M."/>
            <person name="Miettinen O."/>
            <person name="Hibbett D.S."/>
            <person name="Nagy L.G."/>
        </authorList>
    </citation>
    <scope>NUCLEOTIDE SEQUENCE [LARGE SCALE GENOMIC DNA]</scope>
    <source>
        <strain evidence="1 2">OMC1185</strain>
    </source>
</reference>
<sequence>MTNEGAPKRVFFCPLIGSEGPYSWLYPLEFVAFTTGSRKYVSPSSSLHCNCRASEVANTYTAKSRLKSNYNWATYHRRIELSDTHPCQLVRGSFPRLRQKSGMPGLRSSYEDVYLPPLRELPCRQACQKVAARQQGQPPETQLLTCICCIRQLQAEDCGILTYMCQRQKMHAHLCRRQYNGKCHRASWRGGA</sequence>
<gene>
    <name evidence="1" type="ORF">OE88DRAFT_1247091</name>
</gene>
<name>A0A5C3N6U6_9AGAM</name>
<dbReference type="Proteomes" id="UP000305948">
    <property type="component" value="Unassembled WGS sequence"/>
</dbReference>
<evidence type="ECO:0000313" key="1">
    <source>
        <dbReference type="EMBL" id="TFK53414.1"/>
    </source>
</evidence>
<dbReference type="EMBL" id="ML213507">
    <property type="protein sequence ID" value="TFK53414.1"/>
    <property type="molecule type" value="Genomic_DNA"/>
</dbReference>
<proteinExistence type="predicted"/>
<keyword evidence="2" id="KW-1185">Reference proteome</keyword>
<accession>A0A5C3N6U6</accession>
<organism evidence="1 2">
    <name type="scientific">Heliocybe sulcata</name>
    <dbReference type="NCBI Taxonomy" id="5364"/>
    <lineage>
        <taxon>Eukaryota</taxon>
        <taxon>Fungi</taxon>
        <taxon>Dikarya</taxon>
        <taxon>Basidiomycota</taxon>
        <taxon>Agaricomycotina</taxon>
        <taxon>Agaricomycetes</taxon>
        <taxon>Gloeophyllales</taxon>
        <taxon>Gloeophyllaceae</taxon>
        <taxon>Heliocybe</taxon>
    </lineage>
</organism>